<dbReference type="InParanoid" id="A0A132B508"/>
<dbReference type="GeneID" id="28828720"/>
<dbReference type="EMBL" id="KQ947439">
    <property type="protein sequence ID" value="KUJ07498.1"/>
    <property type="molecule type" value="Genomic_DNA"/>
</dbReference>
<keyword evidence="2" id="KW-1185">Reference proteome</keyword>
<protein>
    <submittedName>
        <fullName evidence="1">Uncharacterized protein</fullName>
    </submittedName>
</protein>
<dbReference type="KEGG" id="psco:LY89DRAFT_725657"/>
<gene>
    <name evidence="1" type="ORF">LY89DRAFT_725657</name>
</gene>
<dbReference type="RefSeq" id="XP_018061853.1">
    <property type="nucleotide sequence ID" value="XM_018218994.1"/>
</dbReference>
<dbReference type="Pfam" id="PF11951">
    <property type="entry name" value="Fungal_trans_2"/>
    <property type="match status" value="1"/>
</dbReference>
<evidence type="ECO:0000313" key="2">
    <source>
        <dbReference type="Proteomes" id="UP000070700"/>
    </source>
</evidence>
<dbReference type="Proteomes" id="UP000070700">
    <property type="component" value="Unassembled WGS sequence"/>
</dbReference>
<name>A0A132B508_MOLSC</name>
<dbReference type="InterPro" id="IPR021858">
    <property type="entry name" value="Fun_TF"/>
</dbReference>
<proteinExistence type="predicted"/>
<reference evidence="1 2" key="1">
    <citation type="submission" date="2015-10" db="EMBL/GenBank/DDBJ databases">
        <title>Full genome of DAOMC 229536 Phialocephala scopiformis, a fungal endophyte of spruce producing the potent anti-insectan compound rugulosin.</title>
        <authorList>
            <consortium name="DOE Joint Genome Institute"/>
            <person name="Walker A.K."/>
            <person name="Frasz S.L."/>
            <person name="Seifert K.A."/>
            <person name="Miller J.D."/>
            <person name="Mondo S.J."/>
            <person name="Labutti K."/>
            <person name="Lipzen A."/>
            <person name="Dockter R."/>
            <person name="Kennedy M."/>
            <person name="Grigoriev I.V."/>
            <person name="Spatafora J.W."/>
        </authorList>
    </citation>
    <scope>NUCLEOTIDE SEQUENCE [LARGE SCALE GENOMIC DNA]</scope>
    <source>
        <strain evidence="1 2">CBS 120377</strain>
    </source>
</reference>
<dbReference type="PANTHER" id="PTHR37540">
    <property type="entry name" value="TRANSCRIPTION FACTOR (ACR-2), PUTATIVE-RELATED-RELATED"/>
    <property type="match status" value="1"/>
</dbReference>
<evidence type="ECO:0000313" key="1">
    <source>
        <dbReference type="EMBL" id="KUJ07498.1"/>
    </source>
</evidence>
<dbReference type="AlphaFoldDB" id="A0A132B508"/>
<dbReference type="OrthoDB" id="5376287at2759"/>
<accession>A0A132B508</accession>
<dbReference type="PANTHER" id="PTHR37540:SF9">
    <property type="entry name" value="ZN(2)-C6 FUNGAL-TYPE DOMAIN-CONTAINING PROTEIN"/>
    <property type="match status" value="1"/>
</dbReference>
<organism evidence="1 2">
    <name type="scientific">Mollisia scopiformis</name>
    <name type="common">Conifer needle endophyte fungus</name>
    <name type="synonym">Phialocephala scopiformis</name>
    <dbReference type="NCBI Taxonomy" id="149040"/>
    <lineage>
        <taxon>Eukaryota</taxon>
        <taxon>Fungi</taxon>
        <taxon>Dikarya</taxon>
        <taxon>Ascomycota</taxon>
        <taxon>Pezizomycotina</taxon>
        <taxon>Leotiomycetes</taxon>
        <taxon>Helotiales</taxon>
        <taxon>Mollisiaceae</taxon>
        <taxon>Mollisia</taxon>
    </lineage>
</organism>
<sequence length="476" mass="53922">MAHPYRLGMHFIVSTDTQKADPETRKLIRSQVMRGKNRIKTPRAKRQSPTSWGFMVDPAHNPHVSSDRLIEACYSFVPRRVGSDHSCAQFSDEVDPAMFGDLIQFATITMRVMFPLAAYTAFEGRDKTWFDLLSLDAAYLHITAFAAENLIGQLTGRGNHEITPEATLHLIKGVQHLRERLLLGDEEAKISEGTVSVVLTLAIIAHSNGDYHGAKKHMEGLRKIVDLRGGLGSLRGRNFGKKLLMEMLRIDIGMAMHSGSSTVFFSDASSEPYVPYPDLKVWPTRKTIEVKHSSPDETSFLDILDKDLASAWTTMKQFCSLINLAAQSQRKLPPEVLLDTMASVMYRLLQMTFEIGSNDQAMRLGLLSLCHHIFLQWRDVKLPHPHFSLRFRSCLLDLKLVDSMPPHVMIWLFMIGAISTFPASENEWLKDCLRNSLAVCGIRSWDKTRVIMREFMWIDNVHDKPGKDIVDAIFVI</sequence>